<dbReference type="AlphaFoldDB" id="F8PJN7"/>
<feature type="region of interest" description="Disordered" evidence="1">
    <location>
        <begin position="1"/>
        <end position="48"/>
    </location>
</feature>
<dbReference type="HOGENOM" id="CLU_1778592_0_0_1"/>
<evidence type="ECO:0000256" key="1">
    <source>
        <dbReference type="SAM" id="MobiDB-lite"/>
    </source>
</evidence>
<feature type="region of interest" description="Disordered" evidence="1">
    <location>
        <begin position="73"/>
        <end position="109"/>
    </location>
</feature>
<dbReference type="InParanoid" id="F8PJN7"/>
<keyword evidence="3" id="KW-1185">Reference proteome</keyword>
<gene>
    <name evidence="2" type="ORF">SERLA73DRAFT_149626</name>
</gene>
<proteinExistence type="predicted"/>
<protein>
    <submittedName>
        <fullName evidence="2">Uncharacterized protein</fullName>
    </submittedName>
</protein>
<sequence length="146" mass="16221">MVAPRSKSTDEEQEEIKGLDEILSNDEHGADIQNQPGPSKPAARDMTTAIEDSLESTFLDKTRPPLRMVTRALQSPTKCGQEEMDEEPGNIAHRTRSGSSPVKRLQQAKDTKSFMVRTLGQDAYLGLSKAEKHEAVLIHAHQEKWG</sequence>
<feature type="compositionally biased region" description="Basic and acidic residues" evidence="1">
    <location>
        <begin position="7"/>
        <end position="30"/>
    </location>
</feature>
<reference evidence="3" key="1">
    <citation type="journal article" date="2011" name="Science">
        <title>The plant cell wall-decomposing machinery underlies the functional diversity of forest fungi.</title>
        <authorList>
            <person name="Eastwood D.C."/>
            <person name="Floudas D."/>
            <person name="Binder M."/>
            <person name="Majcherczyk A."/>
            <person name="Schneider P."/>
            <person name="Aerts A."/>
            <person name="Asiegbu F.O."/>
            <person name="Baker S.E."/>
            <person name="Barry K."/>
            <person name="Bendiksby M."/>
            <person name="Blumentritt M."/>
            <person name="Coutinho P.M."/>
            <person name="Cullen D."/>
            <person name="de Vries R.P."/>
            <person name="Gathman A."/>
            <person name="Goodell B."/>
            <person name="Henrissat B."/>
            <person name="Ihrmark K."/>
            <person name="Kauserud H."/>
            <person name="Kohler A."/>
            <person name="LaButti K."/>
            <person name="Lapidus A."/>
            <person name="Lavin J.L."/>
            <person name="Lee Y.-H."/>
            <person name="Lindquist E."/>
            <person name="Lilly W."/>
            <person name="Lucas S."/>
            <person name="Morin E."/>
            <person name="Murat C."/>
            <person name="Oguiza J.A."/>
            <person name="Park J."/>
            <person name="Pisabarro A.G."/>
            <person name="Riley R."/>
            <person name="Rosling A."/>
            <person name="Salamov A."/>
            <person name="Schmidt O."/>
            <person name="Schmutz J."/>
            <person name="Skrede I."/>
            <person name="Stenlid J."/>
            <person name="Wiebenga A."/>
            <person name="Xie X."/>
            <person name="Kuees U."/>
            <person name="Hibbett D.S."/>
            <person name="Hoffmeister D."/>
            <person name="Hoegberg N."/>
            <person name="Martin F."/>
            <person name="Grigoriev I.V."/>
            <person name="Watkinson S.C."/>
        </authorList>
    </citation>
    <scope>NUCLEOTIDE SEQUENCE [LARGE SCALE GENOMIC DNA]</scope>
    <source>
        <strain evidence="3">strain S7.3</strain>
    </source>
</reference>
<evidence type="ECO:0000313" key="3">
    <source>
        <dbReference type="Proteomes" id="UP000008063"/>
    </source>
</evidence>
<dbReference type="EMBL" id="GL945475">
    <property type="protein sequence ID" value="EGO03238.1"/>
    <property type="molecule type" value="Genomic_DNA"/>
</dbReference>
<organism evidence="3">
    <name type="scientific">Serpula lacrymans var. lacrymans (strain S7.3)</name>
    <name type="common">Dry rot fungus</name>
    <dbReference type="NCBI Taxonomy" id="936435"/>
    <lineage>
        <taxon>Eukaryota</taxon>
        <taxon>Fungi</taxon>
        <taxon>Dikarya</taxon>
        <taxon>Basidiomycota</taxon>
        <taxon>Agaricomycotina</taxon>
        <taxon>Agaricomycetes</taxon>
        <taxon>Agaricomycetidae</taxon>
        <taxon>Boletales</taxon>
        <taxon>Coniophorineae</taxon>
        <taxon>Serpulaceae</taxon>
        <taxon>Serpula</taxon>
    </lineage>
</organism>
<accession>F8PJN7</accession>
<name>F8PJN7_SERL3</name>
<evidence type="ECO:0000313" key="2">
    <source>
        <dbReference type="EMBL" id="EGO03238.1"/>
    </source>
</evidence>
<dbReference type="Proteomes" id="UP000008063">
    <property type="component" value="Unassembled WGS sequence"/>
</dbReference>